<reference evidence="2" key="1">
    <citation type="journal article" date="2002" name="Nature">
        <title>The genome sequence and structure of rice chromosome 1.</title>
        <authorList>
            <person name="Sasaki T."/>
            <person name="Matsumoto T."/>
            <person name="Yamamoto K."/>
            <person name="Sakata K."/>
            <person name="Baba T."/>
            <person name="Katayose Y."/>
            <person name="Wu J."/>
            <person name="Niimura Y."/>
            <person name="Cheng Z."/>
            <person name="Nagamura Y."/>
            <person name="Antonio B.A."/>
            <person name="Kanamori H."/>
            <person name="Hosokawa S."/>
            <person name="Masukawa M."/>
            <person name="Arikawa K."/>
            <person name="Chiden Y."/>
            <person name="Hayashi M."/>
            <person name="Okamoto M."/>
            <person name="Ando T."/>
            <person name="Aoki H."/>
            <person name="Arita K."/>
            <person name="Hamada M."/>
            <person name="Harada C."/>
            <person name="Hijishita S."/>
            <person name="Honda M."/>
            <person name="Ichikawa Y."/>
            <person name="Idonuma A."/>
            <person name="Iijima M."/>
            <person name="Ikeda M."/>
            <person name="Ikeno M."/>
            <person name="Itoh S."/>
            <person name="Itoh T."/>
            <person name="Itoh Y."/>
            <person name="Itoh Y."/>
            <person name="Iwabuchi A."/>
            <person name="Kamiya K."/>
            <person name="Karasawa W."/>
            <person name="Katagiri S."/>
            <person name="Kikuta A."/>
            <person name="Kobayashi N."/>
            <person name="Kono I."/>
            <person name="Machita K."/>
            <person name="Maehara T."/>
            <person name="Mizuno H."/>
            <person name="Mizubayashi T."/>
            <person name="Mukai Y."/>
            <person name="Nagasaki H."/>
            <person name="Nakashima M."/>
            <person name="Nakama Y."/>
            <person name="Nakamichi Y."/>
            <person name="Nakamura M."/>
            <person name="Namiki N."/>
            <person name="Negishi M."/>
            <person name="Ohta I."/>
            <person name="Ono N."/>
            <person name="Saji S."/>
            <person name="Sakai K."/>
            <person name="Shibata M."/>
            <person name="Shimokawa T."/>
            <person name="Shomura A."/>
            <person name="Song J."/>
            <person name="Takazaki Y."/>
            <person name="Terasawa K."/>
            <person name="Tsuji K."/>
            <person name="Waki K."/>
            <person name="Yamagata H."/>
            <person name="Yamane H."/>
            <person name="Yoshiki S."/>
            <person name="Yoshihara R."/>
            <person name="Yukawa K."/>
            <person name="Zhong H."/>
            <person name="Iwama H."/>
            <person name="Endo T."/>
            <person name="Ito H."/>
            <person name="Hahn J.H."/>
            <person name="Kim H.I."/>
            <person name="Eun M.Y."/>
            <person name="Yano M."/>
            <person name="Jiang J."/>
            <person name="Gojobori T."/>
        </authorList>
    </citation>
    <scope>NUCLEOTIDE SEQUENCE</scope>
</reference>
<dbReference type="EMBL" id="AP004253">
    <property type="protein sequence ID" value="BAC00685.1"/>
    <property type="molecule type" value="Genomic_DNA"/>
</dbReference>
<evidence type="ECO:0000256" key="1">
    <source>
        <dbReference type="SAM" id="MobiDB-lite"/>
    </source>
</evidence>
<accession>Q7F0U3</accession>
<sequence>MTRRVKKTKEQFLTEQTRTLTLDGLFFFFFFDRRGTMRAREHVQQPSSKRIGRTTYYCSTSAVVLRISALFTLRGIRPGSWILPDPSAFVHIDSGLGLTASHTLSCALLLAGSNETHTRRAPAPARVGPVPPPHRTSYHHHRLDSCAAARRAYKRPCTVNETGARSGGRGVSFHPEEAEAAWRCRLERTQPCTHTARSDSSTPAFSTCVRTVALYTSEIHHDTNERSPPSRRHIAHGGQSSKLIKLRAQTTEHTTEQPKMTGRPATALPTALHCTTTPTIPIKLS</sequence>
<dbReference type="AlphaFoldDB" id="Q7F0U3"/>
<organism evidence="2">
    <name type="scientific">Oryza sativa subsp. japonica</name>
    <name type="common">Rice</name>
    <dbReference type="NCBI Taxonomy" id="39947"/>
    <lineage>
        <taxon>Eukaryota</taxon>
        <taxon>Viridiplantae</taxon>
        <taxon>Streptophyta</taxon>
        <taxon>Embryophyta</taxon>
        <taxon>Tracheophyta</taxon>
        <taxon>Spermatophyta</taxon>
        <taxon>Magnoliopsida</taxon>
        <taxon>Liliopsida</taxon>
        <taxon>Poales</taxon>
        <taxon>Poaceae</taxon>
        <taxon>BOP clade</taxon>
        <taxon>Oryzoideae</taxon>
        <taxon>Oryzeae</taxon>
        <taxon>Oryzinae</taxon>
        <taxon>Oryza</taxon>
        <taxon>Oryza sativa</taxon>
    </lineage>
</organism>
<name>Q7F0U3_ORYSJ</name>
<dbReference type="Proteomes" id="UP000817658">
    <property type="component" value="Chromosome 1"/>
</dbReference>
<proteinExistence type="predicted"/>
<feature type="region of interest" description="Disordered" evidence="1">
    <location>
        <begin position="220"/>
        <end position="242"/>
    </location>
</feature>
<evidence type="ECO:0000313" key="2">
    <source>
        <dbReference type="EMBL" id="BAC00685.1"/>
    </source>
</evidence>
<protein>
    <submittedName>
        <fullName evidence="2">OJ1116_C07.2 protein</fullName>
    </submittedName>
</protein>
<gene>
    <name evidence="2" type="primary">OJ1116_C07.2</name>
</gene>